<dbReference type="EMBL" id="BKCJ010337156">
    <property type="protein sequence ID" value="GEZ88475.1"/>
    <property type="molecule type" value="Genomic_DNA"/>
</dbReference>
<gene>
    <name evidence="3" type="ORF">Tci_560448</name>
</gene>
<name>A0A699IV47_TANCI</name>
<keyword evidence="1" id="KW-0175">Coiled coil</keyword>
<evidence type="ECO:0000256" key="2">
    <source>
        <dbReference type="SAM" id="MobiDB-lite"/>
    </source>
</evidence>
<proteinExistence type="predicted"/>
<feature type="coiled-coil region" evidence="1">
    <location>
        <begin position="307"/>
        <end position="338"/>
    </location>
</feature>
<evidence type="ECO:0000256" key="1">
    <source>
        <dbReference type="SAM" id="Coils"/>
    </source>
</evidence>
<comment type="caution">
    <text evidence="3">The sequence shown here is derived from an EMBL/GenBank/DDBJ whole genome shotgun (WGS) entry which is preliminary data.</text>
</comment>
<accession>A0A699IV47</accession>
<sequence>MELKCAKVRGDLLSYKMDYQKSCTKYTDTINALNQTISEMNDKLSAYQETISILSKQKEAQIKLYKTREDKEFDKVIQLVNKFKVLDNIVYKTGQSVQTMNMLNNKCQTSFAKPEFLKKAQRANPRLYDIGCYNDNIALMLAPDTDEVLRLEKKSRSKLSDLIRPFDYTKLNNLYDLFVPQREKSSEQRYFLERSRLSHINVNNGKSKESFNKQTTLLEKQMDDSIPLDKQCQSSLENFKVKTYVNMIISGVELCKEKIRTYIGYIDPFIQSTIESNFSPVISRINAGLDQFHKCLNEEMIADLRYFNSLELEVDSLRSQLETQKTQFLKEIDRLSREYYYADHMNTLPPNKKSILKNTNVLAPGMYKLHTDHNQARTSQLPQDSRKTNKRVSFSTRVILTTSVNRPQLKSNPMGDRVMRNNSQGKKQEVEDQSRNVKFPKNKTSVTTCNDSLNAKTLNVNSISTMCDKSMLIDKHDMCFLNSVAKPIKRTVASESNQKPRNITRKLYERISKACSWWYPKFTPSGYKWKPKSGK</sequence>
<reference evidence="3" key="1">
    <citation type="journal article" date="2019" name="Sci. Rep.">
        <title>Draft genome of Tanacetum cinerariifolium, the natural source of mosquito coil.</title>
        <authorList>
            <person name="Yamashiro T."/>
            <person name="Shiraishi A."/>
            <person name="Satake H."/>
            <person name="Nakayama K."/>
        </authorList>
    </citation>
    <scope>NUCLEOTIDE SEQUENCE</scope>
</reference>
<evidence type="ECO:0008006" key="4">
    <source>
        <dbReference type="Google" id="ProtNLM"/>
    </source>
</evidence>
<feature type="coiled-coil region" evidence="1">
    <location>
        <begin position="23"/>
        <end position="57"/>
    </location>
</feature>
<organism evidence="3">
    <name type="scientific">Tanacetum cinerariifolium</name>
    <name type="common">Dalmatian daisy</name>
    <name type="synonym">Chrysanthemum cinerariifolium</name>
    <dbReference type="NCBI Taxonomy" id="118510"/>
    <lineage>
        <taxon>Eukaryota</taxon>
        <taxon>Viridiplantae</taxon>
        <taxon>Streptophyta</taxon>
        <taxon>Embryophyta</taxon>
        <taxon>Tracheophyta</taxon>
        <taxon>Spermatophyta</taxon>
        <taxon>Magnoliopsida</taxon>
        <taxon>eudicotyledons</taxon>
        <taxon>Gunneridae</taxon>
        <taxon>Pentapetalae</taxon>
        <taxon>asterids</taxon>
        <taxon>campanulids</taxon>
        <taxon>Asterales</taxon>
        <taxon>Asteraceae</taxon>
        <taxon>Asteroideae</taxon>
        <taxon>Anthemideae</taxon>
        <taxon>Anthemidinae</taxon>
        <taxon>Tanacetum</taxon>
    </lineage>
</organism>
<protein>
    <recommendedName>
        <fullName evidence="4">Integrase, catalytic region, zinc finger, CCHC-type, peptidase aspartic, catalytic</fullName>
    </recommendedName>
</protein>
<evidence type="ECO:0000313" key="3">
    <source>
        <dbReference type="EMBL" id="GEZ88475.1"/>
    </source>
</evidence>
<feature type="region of interest" description="Disordered" evidence="2">
    <location>
        <begin position="407"/>
        <end position="434"/>
    </location>
</feature>
<dbReference type="AlphaFoldDB" id="A0A699IV47"/>